<reference evidence="1 2" key="2">
    <citation type="journal article" date="2011" name="J. Antibiot.">
        <title>Furaquinocins I and J: novel polyketide isoprenoid hybrid compounds from Streptomyces reveromyceticus SN-593.</title>
        <authorList>
            <person name="Panthee S."/>
            <person name="Takahashi S."/>
            <person name="Takagi H."/>
            <person name="Nogawa T."/>
            <person name="Oowada E."/>
            <person name="Uramoto M."/>
            <person name="Osada H."/>
        </authorList>
    </citation>
    <scope>NUCLEOTIDE SEQUENCE [LARGE SCALE GENOMIC DNA]</scope>
    <source>
        <strain evidence="1 2">SN-593</strain>
    </source>
</reference>
<dbReference type="InterPro" id="IPR046270">
    <property type="entry name" value="DUF6303"/>
</dbReference>
<name>A0A7U3UV74_9ACTN</name>
<dbReference type="Pfam" id="PF19820">
    <property type="entry name" value="DUF6303"/>
    <property type="match status" value="1"/>
</dbReference>
<sequence>MPHTRAIRAHMIQSYDGTEWQVFVALPDEARWPTVPFPLTDGIPTLRARTNALATLGYALLDGEHTWDWMETVFEGDPDGTVSLVATTTVAPTHPTADDT</sequence>
<gene>
    <name evidence="1" type="ORF">RVR_6105</name>
</gene>
<dbReference type="Proteomes" id="UP000595703">
    <property type="component" value="Chromosome"/>
</dbReference>
<keyword evidence="2" id="KW-1185">Reference proteome</keyword>
<organism evidence="1 2">
    <name type="scientific">Actinacidiphila reveromycinica</name>
    <dbReference type="NCBI Taxonomy" id="659352"/>
    <lineage>
        <taxon>Bacteria</taxon>
        <taxon>Bacillati</taxon>
        <taxon>Actinomycetota</taxon>
        <taxon>Actinomycetes</taxon>
        <taxon>Kitasatosporales</taxon>
        <taxon>Streptomycetaceae</taxon>
        <taxon>Actinacidiphila</taxon>
    </lineage>
</organism>
<dbReference type="AlphaFoldDB" id="A0A7U3UV74"/>
<reference evidence="1 2" key="3">
    <citation type="journal article" date="2011" name="Nat. Chem. Biol.">
        <title>Reveromycin A biosynthesis uses RevG and RevJ for stereospecific spiroacetal formation.</title>
        <authorList>
            <person name="Takahashi S."/>
            <person name="Toyoda A."/>
            <person name="Sekiyama Y."/>
            <person name="Takagi H."/>
            <person name="Nogawa T."/>
            <person name="Uramoto M."/>
            <person name="Suzuki R."/>
            <person name="Koshino H."/>
            <person name="Kumano T."/>
            <person name="Panthee S."/>
            <person name="Dairi T."/>
            <person name="Ishikawa J."/>
            <person name="Ikeda H."/>
            <person name="Sakaki Y."/>
            <person name="Osada H."/>
        </authorList>
    </citation>
    <scope>NUCLEOTIDE SEQUENCE [LARGE SCALE GENOMIC DNA]</scope>
    <source>
        <strain evidence="1 2">SN-593</strain>
    </source>
</reference>
<dbReference type="KEGG" id="arev:RVR_6105"/>
<protein>
    <submittedName>
        <fullName evidence="1">Uncharacterized protein</fullName>
    </submittedName>
</protein>
<accession>A0A7U3UV74</accession>
<dbReference type="EMBL" id="AP018365">
    <property type="protein sequence ID" value="BBA99472.1"/>
    <property type="molecule type" value="Genomic_DNA"/>
</dbReference>
<evidence type="ECO:0000313" key="1">
    <source>
        <dbReference type="EMBL" id="BBA99472.1"/>
    </source>
</evidence>
<proteinExistence type="predicted"/>
<reference evidence="1 2" key="4">
    <citation type="journal article" date="2020" name="Sci. Rep.">
        <title>beta-carboline chemical signals induce reveromycin production through a LuxR family regulator in Streptomyces sp. SN-593.</title>
        <authorList>
            <person name="Panthee S."/>
            <person name="Kito N."/>
            <person name="Hayashi T."/>
            <person name="Shimizu T."/>
            <person name="Ishikawa J."/>
            <person name="Hamamoto H."/>
            <person name="Osada H."/>
            <person name="Takahashi S."/>
        </authorList>
    </citation>
    <scope>NUCLEOTIDE SEQUENCE [LARGE SCALE GENOMIC DNA]</scope>
    <source>
        <strain evidence="1 2">SN-593</strain>
    </source>
</reference>
<evidence type="ECO:0000313" key="2">
    <source>
        <dbReference type="Proteomes" id="UP000595703"/>
    </source>
</evidence>
<dbReference type="RefSeq" id="WP_202235456.1">
    <property type="nucleotide sequence ID" value="NZ_AP018365.1"/>
</dbReference>
<reference evidence="1 2" key="1">
    <citation type="journal article" date="2010" name="J. Bacteriol.">
        <title>Biochemical characterization of a novel indole prenyltransferase from Streptomyces sp. SN-593.</title>
        <authorList>
            <person name="Takahashi S."/>
            <person name="Takagi H."/>
            <person name="Toyoda A."/>
            <person name="Uramoto M."/>
            <person name="Nogawa T."/>
            <person name="Ueki M."/>
            <person name="Sakaki Y."/>
            <person name="Osada H."/>
        </authorList>
    </citation>
    <scope>NUCLEOTIDE SEQUENCE [LARGE SCALE GENOMIC DNA]</scope>
    <source>
        <strain evidence="1 2">SN-593</strain>
    </source>
</reference>